<keyword evidence="3" id="KW-1185">Reference proteome</keyword>
<dbReference type="PANTHER" id="PTHR47691:SF3">
    <property type="entry name" value="HTH-TYPE TRANSCRIPTIONAL REGULATOR RV0890C-RELATED"/>
    <property type="match status" value="1"/>
</dbReference>
<name>A0A8H7CTI5_9AGAR</name>
<comment type="caution">
    <text evidence="2">The sequence shown here is derived from an EMBL/GenBank/DDBJ whole genome shotgun (WGS) entry which is preliminary data.</text>
</comment>
<dbReference type="PANTHER" id="PTHR47691">
    <property type="entry name" value="REGULATOR-RELATED"/>
    <property type="match status" value="1"/>
</dbReference>
<dbReference type="PRINTS" id="PR00364">
    <property type="entry name" value="DISEASERSIST"/>
</dbReference>
<dbReference type="SUPFAM" id="SSF52540">
    <property type="entry name" value="P-loop containing nucleoside triphosphate hydrolases"/>
    <property type="match status" value="1"/>
</dbReference>
<dbReference type="Gene3D" id="3.40.50.300">
    <property type="entry name" value="P-loop containing nucleotide triphosphate hydrolases"/>
    <property type="match status" value="1"/>
</dbReference>
<dbReference type="Pfam" id="PF20703">
    <property type="entry name" value="nSTAND1"/>
    <property type="match status" value="1"/>
</dbReference>
<evidence type="ECO:0000313" key="2">
    <source>
        <dbReference type="EMBL" id="KAF7346888.1"/>
    </source>
</evidence>
<dbReference type="AlphaFoldDB" id="A0A8H7CTI5"/>
<evidence type="ECO:0000259" key="1">
    <source>
        <dbReference type="Pfam" id="PF20703"/>
    </source>
</evidence>
<organism evidence="2 3">
    <name type="scientific">Mycena venus</name>
    <dbReference type="NCBI Taxonomy" id="2733690"/>
    <lineage>
        <taxon>Eukaryota</taxon>
        <taxon>Fungi</taxon>
        <taxon>Dikarya</taxon>
        <taxon>Basidiomycota</taxon>
        <taxon>Agaricomycotina</taxon>
        <taxon>Agaricomycetes</taxon>
        <taxon>Agaricomycetidae</taxon>
        <taxon>Agaricales</taxon>
        <taxon>Marasmiineae</taxon>
        <taxon>Mycenaceae</taxon>
        <taxon>Mycena</taxon>
    </lineage>
</organism>
<dbReference type="InterPro" id="IPR049052">
    <property type="entry name" value="nSTAND1"/>
</dbReference>
<evidence type="ECO:0000313" key="3">
    <source>
        <dbReference type="Proteomes" id="UP000620124"/>
    </source>
</evidence>
<proteinExistence type="predicted"/>
<protein>
    <recommendedName>
        <fullName evidence="1">Novel STAND NTPase 1 domain-containing protein</fullName>
    </recommendedName>
</protein>
<reference evidence="2" key="1">
    <citation type="submission" date="2020-05" db="EMBL/GenBank/DDBJ databases">
        <title>Mycena genomes resolve the evolution of fungal bioluminescence.</title>
        <authorList>
            <person name="Tsai I.J."/>
        </authorList>
    </citation>
    <scope>NUCLEOTIDE SEQUENCE</scope>
    <source>
        <strain evidence="2">CCC161011</strain>
    </source>
</reference>
<dbReference type="OrthoDB" id="1534087at2759"/>
<feature type="domain" description="Novel STAND NTPase 1" evidence="1">
    <location>
        <begin position="65"/>
        <end position="199"/>
    </location>
</feature>
<sequence>MQMSTGNMMLDITQMQEDADKRRQEVLDMIDRLSDASSSDTASTISRMYSGSHNSSISISMLPSEPKIFHGRESELSDILELFSKETPRIAILGPGGIGKTSMARAIVHHQEISDRYRQHRFFVSCDSVVNKAELVALIGAHLGLKPDKDLTRPIVQHFTKSPPSLIVLDNLETLWESPGSRSDVEEFLSLVTDVEQLSLLVGVGLISHEALLIAYQITMRGAERPGKVSWTRPFIPPLQPLERDAAQQTFADIADDTHNPEEVNKILSLTGNMPLAITLIAHLVGVEGCSNVLDRWEANKTSLISEGNDRRSSVDVSVSLSLSSPRIKSIPQAKDLLSLLSMLPDGLSDGELMQSKLPIVDILGCKTALIRTALAYIDERKQLRVLVPVREHMLHHHLPGDHLVQPLLWHFQGLLKLHTEYSGSQSHYSTVNRILLNFSNIENILRRGLKAAGLLAGG</sequence>
<accession>A0A8H7CTI5</accession>
<dbReference type="InterPro" id="IPR027417">
    <property type="entry name" value="P-loop_NTPase"/>
</dbReference>
<gene>
    <name evidence="2" type="ORF">MVEN_01440800</name>
</gene>
<dbReference type="EMBL" id="JACAZI010000012">
    <property type="protein sequence ID" value="KAF7346888.1"/>
    <property type="molecule type" value="Genomic_DNA"/>
</dbReference>
<dbReference type="Proteomes" id="UP000620124">
    <property type="component" value="Unassembled WGS sequence"/>
</dbReference>